<feature type="compositionally biased region" description="Basic and acidic residues" evidence="1">
    <location>
        <begin position="11"/>
        <end position="22"/>
    </location>
</feature>
<feature type="compositionally biased region" description="Basic and acidic residues" evidence="1">
    <location>
        <begin position="46"/>
        <end position="58"/>
    </location>
</feature>
<feature type="region of interest" description="Disordered" evidence="1">
    <location>
        <begin position="1"/>
        <end position="75"/>
    </location>
</feature>
<accession>A0A0N1GXK7</accession>
<dbReference type="GeneID" id="28733107"/>
<comment type="caution">
    <text evidence="2">The sequence shown here is derived from an EMBL/GenBank/DDBJ whole genome shotgun (WGS) entry which is preliminary data.</text>
</comment>
<feature type="compositionally biased region" description="Low complexity" evidence="1">
    <location>
        <begin position="61"/>
        <end position="75"/>
    </location>
</feature>
<protein>
    <submittedName>
        <fullName evidence="2">Uncharacterized protein</fullName>
    </submittedName>
</protein>
<gene>
    <name evidence="2" type="ORF">AB675_1346</name>
</gene>
<evidence type="ECO:0000313" key="2">
    <source>
        <dbReference type="EMBL" id="KPI35106.1"/>
    </source>
</evidence>
<evidence type="ECO:0000256" key="1">
    <source>
        <dbReference type="SAM" id="MobiDB-lite"/>
    </source>
</evidence>
<sequence length="527" mass="58840">MFIEYAAKGRSTREKELIDSRARAHAAKHAWSSKLRGSRRSTGAPRRADRTGEAESQKSESSTTTPAATPSGTIIPIRADQSPQQALSQISRSEVSLTPEENWQFAQALFGAVPAPVNSYPVPLDNNKIRSIEYFPKLWSRWAADVIPNHEDREAATQVAVRSIVQRCLTDELHMNAFMSYVLQRAPNVDATKVTLTQNAVKALVELRARIEGGMATLEEVVWPIIFLAHYELFGSQTVWAGRAHLKAIVELGGMEYLDEVTKVYLRRLDRGWWSDYPSIFTKPSSPRPAWEPLISGNVTDSAGIGFLDHADILGTTLTRLLPLVIDAVRAGILCKELWAQGSEDSVMQNKVIRRCQDLMDTLREQLPANSERTACIYPSMIWLQYMTWAMRDLLTKASSAVAAYRNITSHAHPNLLRCVEQSSQCYELLLWAAMVGITTASDVNDRVRYARRALILASVADVFDLKSCLQKFVWFEECPIIDWELICAACDEAVRSDSTLATSWWLATRAVLMSTPSPAIALLEPG</sequence>
<reference evidence="2 3" key="1">
    <citation type="submission" date="2015-06" db="EMBL/GenBank/DDBJ databases">
        <title>Draft genome of the ant-associated black yeast Phialophora attae CBS 131958.</title>
        <authorList>
            <person name="Moreno L.F."/>
            <person name="Stielow B.J."/>
            <person name="de Hoog S."/>
            <person name="Vicente V.A."/>
            <person name="Weiss V.A."/>
            <person name="de Vries M."/>
            <person name="Cruz L.M."/>
            <person name="Souza E.M."/>
        </authorList>
    </citation>
    <scope>NUCLEOTIDE SEQUENCE [LARGE SCALE GENOMIC DNA]</scope>
    <source>
        <strain evidence="2 3">CBS 131958</strain>
    </source>
</reference>
<organism evidence="2 3">
    <name type="scientific">Cyphellophora attinorum</name>
    <dbReference type="NCBI Taxonomy" id="1664694"/>
    <lineage>
        <taxon>Eukaryota</taxon>
        <taxon>Fungi</taxon>
        <taxon>Dikarya</taxon>
        <taxon>Ascomycota</taxon>
        <taxon>Pezizomycotina</taxon>
        <taxon>Eurotiomycetes</taxon>
        <taxon>Chaetothyriomycetidae</taxon>
        <taxon>Chaetothyriales</taxon>
        <taxon>Cyphellophoraceae</taxon>
        <taxon>Cyphellophora</taxon>
    </lineage>
</organism>
<dbReference type="OrthoDB" id="4156213at2759"/>
<name>A0A0N1GXK7_9EURO</name>
<keyword evidence="3" id="KW-1185">Reference proteome</keyword>
<dbReference type="EMBL" id="LFJN01000044">
    <property type="protein sequence ID" value="KPI35106.1"/>
    <property type="molecule type" value="Genomic_DNA"/>
</dbReference>
<dbReference type="RefSeq" id="XP_017995069.1">
    <property type="nucleotide sequence ID" value="XM_018141227.1"/>
</dbReference>
<dbReference type="VEuPathDB" id="FungiDB:AB675_1346"/>
<dbReference type="Proteomes" id="UP000038010">
    <property type="component" value="Unassembled WGS sequence"/>
</dbReference>
<dbReference type="AlphaFoldDB" id="A0A0N1GXK7"/>
<proteinExistence type="predicted"/>
<evidence type="ECO:0000313" key="3">
    <source>
        <dbReference type="Proteomes" id="UP000038010"/>
    </source>
</evidence>